<comment type="caution">
    <text evidence="1">The sequence shown here is derived from an EMBL/GenBank/DDBJ whole genome shotgun (WGS) entry which is preliminary data.</text>
</comment>
<evidence type="ECO:0000313" key="1">
    <source>
        <dbReference type="EMBL" id="KAJ5178860.1"/>
    </source>
</evidence>
<evidence type="ECO:0000313" key="2">
    <source>
        <dbReference type="Proteomes" id="UP001146351"/>
    </source>
</evidence>
<sequence length="68" mass="7936">MDMNERLQSELRDSHRREASVRLQNDRLRKVISLYTKKNKGFNQTIIQAQSQAQGVLDTLSTFSKNIK</sequence>
<proteinExistence type="predicted"/>
<reference evidence="1" key="2">
    <citation type="journal article" date="2023" name="IMA Fungus">
        <title>Comparative genomic study of the Penicillium genus elucidates a diverse pangenome and 15 lateral gene transfer events.</title>
        <authorList>
            <person name="Petersen C."/>
            <person name="Sorensen T."/>
            <person name="Nielsen M.R."/>
            <person name="Sondergaard T.E."/>
            <person name="Sorensen J.L."/>
            <person name="Fitzpatrick D.A."/>
            <person name="Frisvad J.C."/>
            <person name="Nielsen K.L."/>
        </authorList>
    </citation>
    <scope>NUCLEOTIDE SEQUENCE</scope>
    <source>
        <strain evidence="1">IBT 21917</strain>
    </source>
</reference>
<accession>A0A9W9IKT0</accession>
<reference evidence="1" key="1">
    <citation type="submission" date="2022-11" db="EMBL/GenBank/DDBJ databases">
        <authorList>
            <person name="Petersen C."/>
        </authorList>
    </citation>
    <scope>NUCLEOTIDE SEQUENCE</scope>
    <source>
        <strain evidence="1">IBT 21917</strain>
    </source>
</reference>
<name>A0A9W9IKT0_9EURO</name>
<dbReference type="Proteomes" id="UP001146351">
    <property type="component" value="Unassembled WGS sequence"/>
</dbReference>
<dbReference type="EMBL" id="JAPQKO010000002">
    <property type="protein sequence ID" value="KAJ5178860.1"/>
    <property type="molecule type" value="Genomic_DNA"/>
</dbReference>
<keyword evidence="2" id="KW-1185">Reference proteome</keyword>
<protein>
    <submittedName>
        <fullName evidence="1">Uncharacterized protein</fullName>
    </submittedName>
</protein>
<dbReference type="AlphaFoldDB" id="A0A9W9IKT0"/>
<organism evidence="1 2">
    <name type="scientific">Penicillium capsulatum</name>
    <dbReference type="NCBI Taxonomy" id="69766"/>
    <lineage>
        <taxon>Eukaryota</taxon>
        <taxon>Fungi</taxon>
        <taxon>Dikarya</taxon>
        <taxon>Ascomycota</taxon>
        <taxon>Pezizomycotina</taxon>
        <taxon>Eurotiomycetes</taxon>
        <taxon>Eurotiomycetidae</taxon>
        <taxon>Eurotiales</taxon>
        <taxon>Aspergillaceae</taxon>
        <taxon>Penicillium</taxon>
    </lineage>
</organism>
<gene>
    <name evidence="1" type="ORF">N7492_002070</name>
</gene>